<dbReference type="OMA" id="QLDKHTM"/>
<keyword evidence="1" id="KW-0143">Chaperone</keyword>
<evidence type="ECO:0000256" key="1">
    <source>
        <dbReference type="ARBA" id="ARBA00023186"/>
    </source>
</evidence>
<dbReference type="EMBL" id="JH159155">
    <property type="protein sequence ID" value="EGZ14878.1"/>
    <property type="molecule type" value="Genomic_DNA"/>
</dbReference>
<dbReference type="InParanoid" id="G4ZK74"/>
<dbReference type="InterPro" id="IPR036869">
    <property type="entry name" value="J_dom_sf"/>
</dbReference>
<dbReference type="STRING" id="1094619.G4ZK74"/>
<keyword evidence="4" id="KW-1185">Reference proteome</keyword>
<sequence length="561" mass="62269">MAEHGAEDAAYWRQFERDYYALLGVARGSSSDDIRARFLTLSREFHPDRRRGDTSLVGAANAQYAALDRAYKVLCDPLKRRAYDVYGERGVLVLEQDGAARSRALGAHLETAGELQRYVEELLRRTNQQALEAQFSSFSEMSMSVDASQFVQAPMRGLRSLFQRGARYVERSEMTIHQRTSFPLSRNTTLTLGGYMADKVGLGMGSFTMQLAHQSFDPSVPSFTLSSELGWMPKLHCQISQPVSPHTVFMIIPELDDNGLDISMGANQLLSPELHGAMMWSTRDGISASLSQDTGTYNATAAVAVNGAGPNVSFQLRRALMAATTAKVSLRASLAMGLSFVAGASREISNRTRVALGVLLARAGVTLRVGFTRGSVRFVVPIFLSPFSAQSAFATFCAATSPFVVAAVVTQLVKPAQERKRRLELEHRHDMRVQYLAAARQGALEQQKLMQRCANEKVEQERQREDGKGLVILLARYGKNPTSPESREPRRDDLDVALRAMREQDLNRAIGDDEEIGSGDNISQQEEEAELLEQRWIDVTVPLRFFVKVRQHLFYCASVEG</sequence>
<dbReference type="Pfam" id="PF22774">
    <property type="entry name" value="DNAJC11_beta-barrel"/>
    <property type="match status" value="1"/>
</dbReference>
<dbReference type="InterPro" id="IPR052243">
    <property type="entry name" value="Mito_inner_membrane_organizer"/>
</dbReference>
<dbReference type="PRINTS" id="PR00625">
    <property type="entry name" value="JDOMAIN"/>
</dbReference>
<dbReference type="PANTHER" id="PTHR44157:SF1">
    <property type="entry name" value="DNAJ HOMOLOG SUBFAMILY C MEMBER 11"/>
    <property type="match status" value="1"/>
</dbReference>
<dbReference type="SMR" id="G4ZK74"/>
<evidence type="ECO:0000313" key="4">
    <source>
        <dbReference type="Proteomes" id="UP000002640"/>
    </source>
</evidence>
<gene>
    <name evidence="3" type="ORF">PHYSODRAFT_507700</name>
</gene>
<evidence type="ECO:0000259" key="2">
    <source>
        <dbReference type="PROSITE" id="PS50076"/>
    </source>
</evidence>
<dbReference type="RefSeq" id="XP_009528627.1">
    <property type="nucleotide sequence ID" value="XM_009530332.1"/>
</dbReference>
<protein>
    <recommendedName>
        <fullName evidence="2">J domain-containing protein</fullName>
    </recommendedName>
</protein>
<dbReference type="Pfam" id="PF11875">
    <property type="entry name" value="DnaJ-like_C11_C"/>
    <property type="match status" value="1"/>
</dbReference>
<dbReference type="GO" id="GO:0005739">
    <property type="term" value="C:mitochondrion"/>
    <property type="evidence" value="ECO:0007669"/>
    <property type="project" value="GOC"/>
</dbReference>
<evidence type="ECO:0000313" key="3">
    <source>
        <dbReference type="EMBL" id="EGZ14878.1"/>
    </source>
</evidence>
<proteinExistence type="predicted"/>
<dbReference type="KEGG" id="psoj:PHYSODRAFT_507700"/>
<organism evidence="3 4">
    <name type="scientific">Phytophthora sojae (strain P6497)</name>
    <name type="common">Soybean stem and root rot agent</name>
    <name type="synonym">Phytophthora megasperma f. sp. glycines</name>
    <dbReference type="NCBI Taxonomy" id="1094619"/>
    <lineage>
        <taxon>Eukaryota</taxon>
        <taxon>Sar</taxon>
        <taxon>Stramenopiles</taxon>
        <taxon>Oomycota</taxon>
        <taxon>Peronosporomycetes</taxon>
        <taxon>Peronosporales</taxon>
        <taxon>Peronosporaceae</taxon>
        <taxon>Phytophthora</taxon>
    </lineage>
</organism>
<name>G4ZK74_PHYSP</name>
<dbReference type="PROSITE" id="PS50076">
    <property type="entry name" value="DNAJ_2"/>
    <property type="match status" value="1"/>
</dbReference>
<dbReference type="GO" id="GO:0042407">
    <property type="term" value="P:cristae formation"/>
    <property type="evidence" value="ECO:0007669"/>
    <property type="project" value="TreeGrafter"/>
</dbReference>
<dbReference type="AlphaFoldDB" id="G4ZK74"/>
<feature type="domain" description="J" evidence="2">
    <location>
        <begin position="18"/>
        <end position="87"/>
    </location>
</feature>
<dbReference type="GeneID" id="20658783"/>
<dbReference type="InterPro" id="IPR024586">
    <property type="entry name" value="DnaJ-like_C11_C"/>
</dbReference>
<dbReference type="PANTHER" id="PTHR44157">
    <property type="entry name" value="DNAJ HOMOLOG SUBFAMILY C MEMBER 11"/>
    <property type="match status" value="1"/>
</dbReference>
<reference evidence="3 4" key="1">
    <citation type="journal article" date="2006" name="Science">
        <title>Phytophthora genome sequences uncover evolutionary origins and mechanisms of pathogenesis.</title>
        <authorList>
            <person name="Tyler B.M."/>
            <person name="Tripathy S."/>
            <person name="Zhang X."/>
            <person name="Dehal P."/>
            <person name="Jiang R.H."/>
            <person name="Aerts A."/>
            <person name="Arredondo F.D."/>
            <person name="Baxter L."/>
            <person name="Bensasson D."/>
            <person name="Beynon J.L."/>
            <person name="Chapman J."/>
            <person name="Damasceno C.M."/>
            <person name="Dorrance A.E."/>
            <person name="Dou D."/>
            <person name="Dickerman A.W."/>
            <person name="Dubchak I.L."/>
            <person name="Garbelotto M."/>
            <person name="Gijzen M."/>
            <person name="Gordon S.G."/>
            <person name="Govers F."/>
            <person name="Grunwald N.J."/>
            <person name="Huang W."/>
            <person name="Ivors K.L."/>
            <person name="Jones R.W."/>
            <person name="Kamoun S."/>
            <person name="Krampis K."/>
            <person name="Lamour K.H."/>
            <person name="Lee M.K."/>
            <person name="McDonald W.H."/>
            <person name="Medina M."/>
            <person name="Meijer H.J."/>
            <person name="Nordberg E.K."/>
            <person name="Maclean D.J."/>
            <person name="Ospina-Giraldo M.D."/>
            <person name="Morris P.F."/>
            <person name="Phuntumart V."/>
            <person name="Putnam N.H."/>
            <person name="Rash S."/>
            <person name="Rose J.K."/>
            <person name="Sakihama Y."/>
            <person name="Salamov A.A."/>
            <person name="Savidor A."/>
            <person name="Scheuring C.F."/>
            <person name="Smith B.M."/>
            <person name="Sobral B.W."/>
            <person name="Terry A."/>
            <person name="Torto-Alalibo T.A."/>
            <person name="Win J."/>
            <person name="Xu Z."/>
            <person name="Zhang H."/>
            <person name="Grigoriev I.V."/>
            <person name="Rokhsar D.S."/>
            <person name="Boore J.L."/>
        </authorList>
    </citation>
    <scope>NUCLEOTIDE SEQUENCE [LARGE SCALE GENOMIC DNA]</scope>
    <source>
        <strain evidence="3 4">P6497</strain>
    </source>
</reference>
<accession>G4ZK74</accession>
<dbReference type="InterPro" id="IPR055225">
    <property type="entry name" value="DNAJC11-like_beta-barrel"/>
</dbReference>
<dbReference type="SUPFAM" id="SSF46565">
    <property type="entry name" value="Chaperone J-domain"/>
    <property type="match status" value="1"/>
</dbReference>
<dbReference type="Proteomes" id="UP000002640">
    <property type="component" value="Unassembled WGS sequence"/>
</dbReference>
<dbReference type="Gene3D" id="1.10.287.110">
    <property type="entry name" value="DnaJ domain"/>
    <property type="match status" value="1"/>
</dbReference>
<dbReference type="SMART" id="SM00271">
    <property type="entry name" value="DnaJ"/>
    <property type="match status" value="1"/>
</dbReference>
<dbReference type="CDD" id="cd06257">
    <property type="entry name" value="DnaJ"/>
    <property type="match status" value="1"/>
</dbReference>
<dbReference type="Pfam" id="PF00226">
    <property type="entry name" value="DnaJ"/>
    <property type="match status" value="1"/>
</dbReference>
<dbReference type="InterPro" id="IPR001623">
    <property type="entry name" value="DnaJ_domain"/>
</dbReference>